<keyword evidence="2" id="KW-0812">Transmembrane</keyword>
<keyword evidence="4" id="KW-0808">Transferase</keyword>
<dbReference type="InterPro" id="IPR001173">
    <property type="entry name" value="Glyco_trans_2-like"/>
</dbReference>
<name>A0A7D5TDK6_9EURY</name>
<dbReference type="NCBIfam" id="TIGR04182">
    <property type="entry name" value="glyco_TIGR04182"/>
    <property type="match status" value="1"/>
</dbReference>
<dbReference type="Gene3D" id="3.90.550.10">
    <property type="entry name" value="Spore Coat Polysaccharide Biosynthesis Protein SpsA, Chain A"/>
    <property type="match status" value="1"/>
</dbReference>
<reference evidence="4 5" key="1">
    <citation type="submission" date="2020-07" db="EMBL/GenBank/DDBJ databases">
        <title>Halosimplex litoreum sp. nov. and Halosimplex rubrum sp. nov., isolated from different salt environments.</title>
        <authorList>
            <person name="Cui H."/>
        </authorList>
    </citation>
    <scope>NUCLEOTIDE SEQUENCE [LARGE SCALE GENOMIC DNA]</scope>
    <source>
        <strain evidence="4 5">R2</strain>
    </source>
</reference>
<feature type="region of interest" description="Disordered" evidence="1">
    <location>
        <begin position="305"/>
        <end position="350"/>
    </location>
</feature>
<dbReference type="KEGG" id="hpel:HZS54_20535"/>
<keyword evidence="2" id="KW-1133">Transmembrane helix</keyword>
<gene>
    <name evidence="4" type="primary">aglJ</name>
    <name evidence="4" type="ORF">HZS54_20535</name>
</gene>
<dbReference type="Proteomes" id="UP000509346">
    <property type="component" value="Chromosome"/>
</dbReference>
<dbReference type="InterPro" id="IPR029044">
    <property type="entry name" value="Nucleotide-diphossugar_trans"/>
</dbReference>
<proteinExistence type="predicted"/>
<dbReference type="InterPro" id="IPR026456">
    <property type="entry name" value="GCTrfase_AglJ"/>
</dbReference>
<keyword evidence="2" id="KW-0472">Membrane</keyword>
<feature type="transmembrane region" description="Helical" evidence="2">
    <location>
        <begin position="229"/>
        <end position="251"/>
    </location>
</feature>
<accession>A0A7D5TDK6</accession>
<dbReference type="EMBL" id="CP058909">
    <property type="protein sequence ID" value="QLH83869.1"/>
    <property type="molecule type" value="Genomic_DNA"/>
</dbReference>
<protein>
    <submittedName>
        <fullName evidence="4">S-layer glycoprotein N-glycosyltransferase AglJ</fullName>
        <ecNumber evidence="4">2.4.1.-</ecNumber>
    </submittedName>
</protein>
<dbReference type="AlphaFoldDB" id="A0A7D5TDK6"/>
<organism evidence="4 5">
    <name type="scientific">Halosimplex pelagicum</name>
    <dbReference type="NCBI Taxonomy" id="869886"/>
    <lineage>
        <taxon>Archaea</taxon>
        <taxon>Methanobacteriati</taxon>
        <taxon>Methanobacteriota</taxon>
        <taxon>Stenosarchaea group</taxon>
        <taxon>Halobacteria</taxon>
        <taxon>Halobacteriales</taxon>
        <taxon>Haloarculaceae</taxon>
        <taxon>Halosimplex</taxon>
    </lineage>
</organism>
<dbReference type="InterPro" id="IPR050256">
    <property type="entry name" value="Glycosyltransferase_2"/>
</dbReference>
<dbReference type="PANTHER" id="PTHR48090">
    <property type="entry name" value="UNDECAPRENYL-PHOSPHATE 4-DEOXY-4-FORMAMIDO-L-ARABINOSE TRANSFERASE-RELATED"/>
    <property type="match status" value="1"/>
</dbReference>
<dbReference type="EC" id="2.4.1.-" evidence="4"/>
<dbReference type="SUPFAM" id="SSF53448">
    <property type="entry name" value="Nucleotide-diphospho-sugar transferases"/>
    <property type="match status" value="1"/>
</dbReference>
<sequence>MDYDDVCVLVPTLNESETIGPVVESFAAEGFDDILVIDGGSTDGTQSIAEEKGARVVQQRGSEGKGQALQEGFELTDAPVVLMLDGDQTYRAEDAAAMLEPIFEGRADHVIGDRFADMEDGAMTRLNRFGNGVINRAFSVIHGRDYQDILSGYRALTRDSIDRLSLTEDHFGIETEMAVECVKHNVRTEVVPIRYLARPDDSETNLRPFRDGADIILTLYKMAKTNNPLFYFGSVGTASLVVGLVLGSYVAVEWITANISHEVLAFLGGLAIIFGVQLLMFGVLSDMIVTVNREQTRQLEDLTQRLSEDRTRGATRVDESESANAADGAAGDRPEGSPPGQEASAPERRG</sequence>
<evidence type="ECO:0000313" key="4">
    <source>
        <dbReference type="EMBL" id="QLH83869.1"/>
    </source>
</evidence>
<evidence type="ECO:0000313" key="5">
    <source>
        <dbReference type="Proteomes" id="UP000509346"/>
    </source>
</evidence>
<dbReference type="CDD" id="cd04179">
    <property type="entry name" value="DPM_DPG-synthase_like"/>
    <property type="match status" value="1"/>
</dbReference>
<feature type="domain" description="Glycosyltransferase 2-like" evidence="3">
    <location>
        <begin position="7"/>
        <end position="128"/>
    </location>
</feature>
<dbReference type="GeneID" id="56085030"/>
<dbReference type="OrthoDB" id="103472at2157"/>
<keyword evidence="5" id="KW-1185">Reference proteome</keyword>
<evidence type="ECO:0000256" key="1">
    <source>
        <dbReference type="SAM" id="MobiDB-lite"/>
    </source>
</evidence>
<keyword evidence="4" id="KW-0328">Glycosyltransferase</keyword>
<feature type="compositionally biased region" description="Basic and acidic residues" evidence="1">
    <location>
        <begin position="305"/>
        <end position="319"/>
    </location>
</feature>
<dbReference type="GO" id="GO:0016757">
    <property type="term" value="F:glycosyltransferase activity"/>
    <property type="evidence" value="ECO:0007669"/>
    <property type="project" value="UniProtKB-KW"/>
</dbReference>
<feature type="transmembrane region" description="Helical" evidence="2">
    <location>
        <begin position="263"/>
        <end position="284"/>
    </location>
</feature>
<evidence type="ECO:0000259" key="3">
    <source>
        <dbReference type="Pfam" id="PF00535"/>
    </source>
</evidence>
<dbReference type="RefSeq" id="WP_179918928.1">
    <property type="nucleotide sequence ID" value="NZ_CP058909.1"/>
</dbReference>
<dbReference type="PANTHER" id="PTHR48090:SF7">
    <property type="entry name" value="RFBJ PROTEIN"/>
    <property type="match status" value="1"/>
</dbReference>
<evidence type="ECO:0000256" key="2">
    <source>
        <dbReference type="SAM" id="Phobius"/>
    </source>
</evidence>
<dbReference type="Pfam" id="PF00535">
    <property type="entry name" value="Glycos_transf_2"/>
    <property type="match status" value="1"/>
</dbReference>